<dbReference type="InterPro" id="IPR041657">
    <property type="entry name" value="HTH_17"/>
</dbReference>
<evidence type="ECO:0000313" key="2">
    <source>
        <dbReference type="EMBL" id="SIT51652.1"/>
    </source>
</evidence>
<dbReference type="EMBL" id="CYGY02000128">
    <property type="protein sequence ID" value="SIT51652.1"/>
    <property type="molecule type" value="Genomic_DNA"/>
</dbReference>
<keyword evidence="2" id="KW-0238">DNA-binding</keyword>
<proteinExistence type="predicted"/>
<dbReference type="NCBIfam" id="TIGR01764">
    <property type="entry name" value="excise"/>
    <property type="match status" value="1"/>
</dbReference>
<dbReference type="OrthoDB" id="26212at2"/>
<evidence type="ECO:0000259" key="1">
    <source>
        <dbReference type="Pfam" id="PF12728"/>
    </source>
</evidence>
<dbReference type="GO" id="GO:0003677">
    <property type="term" value="F:DNA binding"/>
    <property type="evidence" value="ECO:0007669"/>
    <property type="project" value="UniProtKB-KW"/>
</dbReference>
<dbReference type="RefSeq" id="WP_028368702.1">
    <property type="nucleotide sequence ID" value="NZ_CYGY02000128.1"/>
</dbReference>
<dbReference type="InterPro" id="IPR010093">
    <property type="entry name" value="SinI_DNA-bd"/>
</dbReference>
<keyword evidence="3" id="KW-1185">Reference proteome</keyword>
<feature type="domain" description="Helix-turn-helix" evidence="1">
    <location>
        <begin position="84"/>
        <end position="129"/>
    </location>
</feature>
<organism evidence="2 3">
    <name type="scientific">Paraburkholderia piptadeniae</name>
    <dbReference type="NCBI Taxonomy" id="1701573"/>
    <lineage>
        <taxon>Bacteria</taxon>
        <taxon>Pseudomonadati</taxon>
        <taxon>Pseudomonadota</taxon>
        <taxon>Betaproteobacteria</taxon>
        <taxon>Burkholderiales</taxon>
        <taxon>Burkholderiaceae</taxon>
        <taxon>Paraburkholderia</taxon>
    </lineage>
</organism>
<reference evidence="2" key="1">
    <citation type="submission" date="2016-12" db="EMBL/GenBank/DDBJ databases">
        <authorList>
            <person name="Moulin L."/>
        </authorList>
    </citation>
    <scope>NUCLEOTIDE SEQUENCE [LARGE SCALE GENOMIC DNA]</scope>
    <source>
        <strain evidence="2">STM 7183</strain>
    </source>
</reference>
<sequence>MNRSATPASLPSAAEIEIARESSRDLAVALTSSAESQQFDFRDEKGEMHSVRLPTTVLKLLVEVLSEIGQGNAVSIIPIHAEVTTQEAADLLNVSRPYFVQLLEKGDIPFRRVNTHRRVRYQDVIDYKKRIDEARLAALDELTAQAQELGMGY</sequence>
<accession>A0A1N7SW01</accession>
<gene>
    <name evidence="2" type="ORF">BN2476_1280001</name>
</gene>
<evidence type="ECO:0000313" key="3">
    <source>
        <dbReference type="Proteomes" id="UP000195569"/>
    </source>
</evidence>
<protein>
    <submittedName>
        <fullName evidence="2">DNA-binding protein</fullName>
    </submittedName>
</protein>
<comment type="caution">
    <text evidence="2">The sequence shown here is derived from an EMBL/GenBank/DDBJ whole genome shotgun (WGS) entry which is preliminary data.</text>
</comment>
<name>A0A1N7SW01_9BURK</name>
<dbReference type="Proteomes" id="UP000195569">
    <property type="component" value="Unassembled WGS sequence"/>
</dbReference>
<dbReference type="Pfam" id="PF12728">
    <property type="entry name" value="HTH_17"/>
    <property type="match status" value="1"/>
</dbReference>
<dbReference type="AlphaFoldDB" id="A0A1N7SW01"/>